<organism evidence="7 8">
    <name type="scientific">Clonostachys solani</name>
    <dbReference type="NCBI Taxonomy" id="160281"/>
    <lineage>
        <taxon>Eukaryota</taxon>
        <taxon>Fungi</taxon>
        <taxon>Dikarya</taxon>
        <taxon>Ascomycota</taxon>
        <taxon>Pezizomycotina</taxon>
        <taxon>Sordariomycetes</taxon>
        <taxon>Hypocreomycetidae</taxon>
        <taxon>Hypocreales</taxon>
        <taxon>Bionectriaceae</taxon>
        <taxon>Clonostachys</taxon>
    </lineage>
</organism>
<dbReference type="Gene3D" id="3.20.20.140">
    <property type="entry name" value="Metal-dependent hydrolases"/>
    <property type="match status" value="2"/>
</dbReference>
<evidence type="ECO:0000256" key="5">
    <source>
        <dbReference type="SAM" id="SignalP"/>
    </source>
</evidence>
<dbReference type="InterPro" id="IPR051607">
    <property type="entry name" value="Metallo-dep_hydrolases"/>
</dbReference>
<accession>A0A9N9ZB33</accession>
<evidence type="ECO:0000256" key="3">
    <source>
        <dbReference type="ARBA" id="ARBA00022801"/>
    </source>
</evidence>
<sequence>MVNIAQFLAFAAFAWQGSCASSSSKLLFGETIVAWDDKTELPNVIQNGLILVVDDRIQAVSSQAQPSHLPKDVEMINVSGQIITPGFEHNASRVLPRHGEFAAAAHFRPKDVYLGQLAGLYEALNAGVTTTLDHAHHTWSNDTIYTGLNASIVSGGRVFWAYAFHDIPALNYTIVDQIPNFQEIAESSILDGTNTELAIAYDSWGPEPGAEAKQIAGMVKEFNVSVLTTHYLAEPWGFGNLPEDVYPFDVLNGSVPVVFSHGSFITARGARLLRYTHPHSYVFQDQAALGVDTHFTLSTDILTQARIWLQSAWYHFSDEVMSEWRIPRNNPMSVVQAFTLATRSGGLALRRPDLGVIQVGAKADIVVWNAQESPALLGWTDPITSVILHATVGDVLHVAVNGSFVKRDGKLTAKK</sequence>
<dbReference type="Pfam" id="PF01979">
    <property type="entry name" value="Amidohydro_1"/>
    <property type="match status" value="1"/>
</dbReference>
<evidence type="ECO:0000256" key="4">
    <source>
        <dbReference type="ARBA" id="ARBA00022833"/>
    </source>
</evidence>
<feature type="signal peptide" evidence="5">
    <location>
        <begin position="1"/>
        <end position="19"/>
    </location>
</feature>
<dbReference type="GO" id="GO:0046872">
    <property type="term" value="F:metal ion binding"/>
    <property type="evidence" value="ECO:0007669"/>
    <property type="project" value="UniProtKB-KW"/>
</dbReference>
<evidence type="ECO:0000259" key="6">
    <source>
        <dbReference type="Pfam" id="PF01979"/>
    </source>
</evidence>
<dbReference type="PANTHER" id="PTHR11271:SF37">
    <property type="entry name" value="FAMILY PROTEIN, PUTATIVE (AFU_ORTHOLOGUE AFUA_4G00460)-RELATED"/>
    <property type="match status" value="1"/>
</dbReference>
<keyword evidence="2" id="KW-0479">Metal-binding</keyword>
<keyword evidence="8" id="KW-1185">Reference proteome</keyword>
<dbReference type="EMBL" id="CABFOC020000044">
    <property type="protein sequence ID" value="CAH0052256.1"/>
    <property type="molecule type" value="Genomic_DNA"/>
</dbReference>
<comment type="cofactor">
    <cofactor evidence="1">
        <name>Zn(2+)</name>
        <dbReference type="ChEBI" id="CHEBI:29105"/>
    </cofactor>
</comment>
<evidence type="ECO:0000256" key="1">
    <source>
        <dbReference type="ARBA" id="ARBA00001947"/>
    </source>
</evidence>
<dbReference type="Proteomes" id="UP000775872">
    <property type="component" value="Unassembled WGS sequence"/>
</dbReference>
<dbReference type="AlphaFoldDB" id="A0A9N9ZB33"/>
<keyword evidence="4" id="KW-0862">Zinc</keyword>
<dbReference type="PANTHER" id="PTHR11271">
    <property type="entry name" value="GUANINE DEAMINASE"/>
    <property type="match status" value="1"/>
</dbReference>
<protein>
    <recommendedName>
        <fullName evidence="6">Amidohydrolase-related domain-containing protein</fullName>
    </recommendedName>
</protein>
<evidence type="ECO:0000313" key="7">
    <source>
        <dbReference type="EMBL" id="CAH0052256.1"/>
    </source>
</evidence>
<dbReference type="InterPro" id="IPR032466">
    <property type="entry name" value="Metal_Hydrolase"/>
</dbReference>
<reference evidence="7" key="1">
    <citation type="submission" date="2021-10" db="EMBL/GenBank/DDBJ databases">
        <authorList>
            <person name="Piombo E."/>
        </authorList>
    </citation>
    <scope>NUCLEOTIDE SEQUENCE</scope>
</reference>
<evidence type="ECO:0000256" key="2">
    <source>
        <dbReference type="ARBA" id="ARBA00022723"/>
    </source>
</evidence>
<dbReference type="Gene3D" id="2.30.40.10">
    <property type="entry name" value="Urease, subunit C, domain 1"/>
    <property type="match status" value="2"/>
</dbReference>
<feature type="domain" description="Amidohydrolase-related" evidence="6">
    <location>
        <begin position="109"/>
        <end position="402"/>
    </location>
</feature>
<keyword evidence="5" id="KW-0732">Signal</keyword>
<gene>
    <name evidence="7" type="ORF">CSOL1703_00015376</name>
</gene>
<keyword evidence="3" id="KW-0378">Hydrolase</keyword>
<dbReference type="GO" id="GO:0005829">
    <property type="term" value="C:cytosol"/>
    <property type="evidence" value="ECO:0007669"/>
    <property type="project" value="TreeGrafter"/>
</dbReference>
<comment type="caution">
    <text evidence="7">The sequence shown here is derived from an EMBL/GenBank/DDBJ whole genome shotgun (WGS) entry which is preliminary data.</text>
</comment>
<proteinExistence type="predicted"/>
<evidence type="ECO:0000313" key="8">
    <source>
        <dbReference type="Proteomes" id="UP000775872"/>
    </source>
</evidence>
<dbReference type="GO" id="GO:0019239">
    <property type="term" value="F:deaminase activity"/>
    <property type="evidence" value="ECO:0007669"/>
    <property type="project" value="TreeGrafter"/>
</dbReference>
<feature type="chain" id="PRO_5040172507" description="Amidohydrolase-related domain-containing protein" evidence="5">
    <location>
        <begin position="20"/>
        <end position="415"/>
    </location>
</feature>
<dbReference type="SUPFAM" id="SSF51338">
    <property type="entry name" value="Composite domain of metallo-dependent hydrolases"/>
    <property type="match status" value="1"/>
</dbReference>
<dbReference type="SUPFAM" id="SSF51556">
    <property type="entry name" value="Metallo-dependent hydrolases"/>
    <property type="match status" value="1"/>
</dbReference>
<dbReference type="InterPro" id="IPR011059">
    <property type="entry name" value="Metal-dep_hydrolase_composite"/>
</dbReference>
<dbReference type="InterPro" id="IPR006680">
    <property type="entry name" value="Amidohydro-rel"/>
</dbReference>
<dbReference type="OrthoDB" id="194468at2759"/>
<name>A0A9N9ZB33_9HYPO</name>